<accession>A0A176RT63</accession>
<name>A0A176RT63_9GAMM</name>
<dbReference type="AlphaFoldDB" id="A0A176RT63"/>
<dbReference type="Proteomes" id="UP000076962">
    <property type="component" value="Unassembled WGS sequence"/>
</dbReference>
<gene>
    <name evidence="2" type="ORF">THIOM_005458</name>
</gene>
<feature type="transmembrane region" description="Helical" evidence="1">
    <location>
        <begin position="30"/>
        <end position="52"/>
    </location>
</feature>
<evidence type="ECO:0000313" key="3">
    <source>
        <dbReference type="Proteomes" id="UP000076962"/>
    </source>
</evidence>
<comment type="caution">
    <text evidence="2">The sequence shown here is derived from an EMBL/GenBank/DDBJ whole genome shotgun (WGS) entry which is preliminary data.</text>
</comment>
<keyword evidence="3" id="KW-1185">Reference proteome</keyword>
<dbReference type="EMBL" id="LUTY01003020">
    <property type="protein sequence ID" value="OAD18934.1"/>
    <property type="molecule type" value="Genomic_DNA"/>
</dbReference>
<evidence type="ECO:0000256" key="1">
    <source>
        <dbReference type="SAM" id="Phobius"/>
    </source>
</evidence>
<evidence type="ECO:0000313" key="2">
    <source>
        <dbReference type="EMBL" id="OAD18934.1"/>
    </source>
</evidence>
<protein>
    <submittedName>
        <fullName evidence="2">Uncharacterized protein</fullName>
    </submittedName>
</protein>
<sequence>MPCKLEQECNSNCNCLDLTKINKINMNIKLIYMFVTLRRLLTYHGFISVVLINEV</sequence>
<keyword evidence="1" id="KW-0812">Transmembrane</keyword>
<keyword evidence="1" id="KW-0472">Membrane</keyword>
<organism evidence="2 3">
    <name type="scientific">Candidatus Thiomargarita nelsonii</name>
    <dbReference type="NCBI Taxonomy" id="1003181"/>
    <lineage>
        <taxon>Bacteria</taxon>
        <taxon>Pseudomonadati</taxon>
        <taxon>Pseudomonadota</taxon>
        <taxon>Gammaproteobacteria</taxon>
        <taxon>Thiotrichales</taxon>
        <taxon>Thiotrichaceae</taxon>
        <taxon>Thiomargarita</taxon>
    </lineage>
</organism>
<reference evidence="2 3" key="1">
    <citation type="submission" date="2016-05" db="EMBL/GenBank/DDBJ databases">
        <title>Single-cell genome of chain-forming Candidatus Thiomargarita nelsonii and comparison to other large sulfur-oxidizing bacteria.</title>
        <authorList>
            <person name="Winkel M."/>
            <person name="Salman V."/>
            <person name="Woyke T."/>
            <person name="Schulz-Vogt H."/>
            <person name="Richter M."/>
            <person name="Flood B."/>
            <person name="Bailey J."/>
            <person name="Amann R."/>
            <person name="Mussmann M."/>
        </authorList>
    </citation>
    <scope>NUCLEOTIDE SEQUENCE [LARGE SCALE GENOMIC DNA]</scope>
    <source>
        <strain evidence="2 3">THI036</strain>
    </source>
</reference>
<keyword evidence="1" id="KW-1133">Transmembrane helix</keyword>
<proteinExistence type="predicted"/>